<name>A0A554S7D3_9ACTN</name>
<organism evidence="2 3">
    <name type="scientific">Aeromicrobium piscarium</name>
    <dbReference type="NCBI Taxonomy" id="2590901"/>
    <lineage>
        <taxon>Bacteria</taxon>
        <taxon>Bacillati</taxon>
        <taxon>Actinomycetota</taxon>
        <taxon>Actinomycetes</taxon>
        <taxon>Propionibacteriales</taxon>
        <taxon>Nocardioidaceae</taxon>
        <taxon>Aeromicrobium</taxon>
    </lineage>
</organism>
<keyword evidence="1" id="KW-0812">Transmembrane</keyword>
<evidence type="ECO:0000313" key="2">
    <source>
        <dbReference type="EMBL" id="TSD62264.1"/>
    </source>
</evidence>
<comment type="caution">
    <text evidence="2">The sequence shown here is derived from an EMBL/GenBank/DDBJ whole genome shotgun (WGS) entry which is preliminary data.</text>
</comment>
<keyword evidence="3" id="KW-1185">Reference proteome</keyword>
<reference evidence="2 3" key="1">
    <citation type="submission" date="2019-07" db="EMBL/GenBank/DDBJ databases">
        <authorList>
            <person name="Zhao L.H."/>
        </authorList>
    </citation>
    <scope>NUCLEOTIDE SEQUENCE [LARGE SCALE GENOMIC DNA]</scope>
    <source>
        <strain evidence="2 3">Co35</strain>
    </source>
</reference>
<proteinExistence type="predicted"/>
<dbReference type="EMBL" id="VLNT01000010">
    <property type="protein sequence ID" value="TSD62264.1"/>
    <property type="molecule type" value="Genomic_DNA"/>
</dbReference>
<evidence type="ECO:0000313" key="3">
    <source>
        <dbReference type="Proteomes" id="UP000316988"/>
    </source>
</evidence>
<keyword evidence="1" id="KW-1133">Transmembrane helix</keyword>
<evidence type="ECO:0000256" key="1">
    <source>
        <dbReference type="SAM" id="Phobius"/>
    </source>
</evidence>
<dbReference type="OrthoDB" id="5078127at2"/>
<dbReference type="AlphaFoldDB" id="A0A554S7D3"/>
<feature type="transmembrane region" description="Helical" evidence="1">
    <location>
        <begin position="6"/>
        <end position="29"/>
    </location>
</feature>
<gene>
    <name evidence="2" type="ORF">FNM00_12565</name>
</gene>
<sequence>MNEPQVWTLIGVFAAALFGMLTLMSTMFARLLNARFDSLQAQLEAQIGGLRGEMNARFAKVESQINHLDRDVQALAKRVFPD</sequence>
<accession>A0A554S7D3</accession>
<keyword evidence="1" id="KW-0472">Membrane</keyword>
<dbReference type="Proteomes" id="UP000316988">
    <property type="component" value="Unassembled WGS sequence"/>
</dbReference>
<protein>
    <submittedName>
        <fullName evidence="2">Uncharacterized protein</fullName>
    </submittedName>
</protein>